<dbReference type="PATRIC" id="fig|1111454.3.peg.1951"/>
<organism evidence="2 3">
    <name type="scientific">Megasphaera vaginalis</name>
    <name type="common">ex Srinivasan et al. 2021</name>
    <dbReference type="NCBI Taxonomy" id="1111454"/>
    <lineage>
        <taxon>Bacteria</taxon>
        <taxon>Bacillati</taxon>
        <taxon>Bacillota</taxon>
        <taxon>Negativicutes</taxon>
        <taxon>Veillonellales</taxon>
        <taxon>Veillonellaceae</taxon>
        <taxon>Megasphaera</taxon>
    </lineage>
</organism>
<reference evidence="2 3" key="1">
    <citation type="submission" date="2013-09" db="EMBL/GenBank/DDBJ databases">
        <authorList>
            <person name="Durkin A.S."/>
            <person name="Haft D.R."/>
            <person name="McCorrison J."/>
            <person name="Torralba M."/>
            <person name="Gillis M."/>
            <person name="Haft D.H."/>
            <person name="Methe B."/>
            <person name="Sutton G."/>
            <person name="Nelson K.E."/>
        </authorList>
    </citation>
    <scope>NUCLEOTIDE SEQUENCE [LARGE SCALE GENOMIC DNA]</scope>
    <source>
        <strain evidence="2 3">BV3C16-1</strain>
    </source>
</reference>
<keyword evidence="1" id="KW-0812">Transmembrane</keyword>
<dbReference type="AlphaFoldDB" id="U7UCL9"/>
<accession>U7UCL9</accession>
<evidence type="ECO:0000313" key="2">
    <source>
        <dbReference type="EMBL" id="ERT57086.1"/>
    </source>
</evidence>
<comment type="caution">
    <text evidence="2">The sequence shown here is derived from an EMBL/GenBank/DDBJ whole genome shotgun (WGS) entry which is preliminary data.</text>
</comment>
<protein>
    <submittedName>
        <fullName evidence="2">Uncharacterized protein</fullName>
    </submittedName>
</protein>
<proteinExistence type="predicted"/>
<dbReference type="STRING" id="1111454.HMPREF1250_1660"/>
<feature type="transmembrane region" description="Helical" evidence="1">
    <location>
        <begin position="112"/>
        <end position="130"/>
    </location>
</feature>
<gene>
    <name evidence="2" type="ORF">HMPREF1250_1660</name>
</gene>
<keyword evidence="1" id="KW-0472">Membrane</keyword>
<evidence type="ECO:0000313" key="3">
    <source>
        <dbReference type="Proteomes" id="UP000017090"/>
    </source>
</evidence>
<feature type="transmembrane region" description="Helical" evidence="1">
    <location>
        <begin position="86"/>
        <end position="106"/>
    </location>
</feature>
<keyword evidence="1" id="KW-1133">Transmembrane helix</keyword>
<name>U7UCL9_9FIRM</name>
<keyword evidence="3" id="KW-1185">Reference proteome</keyword>
<dbReference type="RefSeq" id="WP_023054393.1">
    <property type="nucleotide sequence ID" value="NZ_AWXA01000053.1"/>
</dbReference>
<dbReference type="Proteomes" id="UP000017090">
    <property type="component" value="Unassembled WGS sequence"/>
</dbReference>
<evidence type="ECO:0000256" key="1">
    <source>
        <dbReference type="SAM" id="Phobius"/>
    </source>
</evidence>
<sequence length="132" mass="14109">MQSVVGSESGAGGGNDGGIADAAGIYRMEQDTKIMSEEERDNFQGQTIEEDGTVHAAGQQRSVAHDDVAGARFNVYSSNLNWRVKLALGFIVFCIVAVIVSVFGLLLVAAPYLIGTALIIIVYNLVKSFLNR</sequence>
<dbReference type="EMBL" id="AWXA01000053">
    <property type="protein sequence ID" value="ERT57086.1"/>
    <property type="molecule type" value="Genomic_DNA"/>
</dbReference>